<feature type="compositionally biased region" description="Basic and acidic residues" evidence="1">
    <location>
        <begin position="31"/>
        <end position="43"/>
    </location>
</feature>
<evidence type="ECO:0000256" key="1">
    <source>
        <dbReference type="SAM" id="MobiDB-lite"/>
    </source>
</evidence>
<evidence type="ECO:0000313" key="2">
    <source>
        <dbReference type="EMBL" id="CAA9243214.1"/>
    </source>
</evidence>
<dbReference type="AlphaFoldDB" id="A0A6J4I7F0"/>
<sequence>MFQAVRHRTEQAERVLPSSSMPQVRCLRQPMLDERPMTNDQRRTQTKNSMFIAHYAGASMIS</sequence>
<name>A0A6J4I7F0_9CHLR</name>
<reference evidence="2" key="1">
    <citation type="submission" date="2020-02" db="EMBL/GenBank/DDBJ databases">
        <authorList>
            <person name="Meier V. D."/>
        </authorList>
    </citation>
    <scope>NUCLEOTIDE SEQUENCE</scope>
    <source>
        <strain evidence="2">AVDCRST_MAG93</strain>
    </source>
</reference>
<proteinExistence type="predicted"/>
<protein>
    <submittedName>
        <fullName evidence="2">Uncharacterized protein</fullName>
    </submittedName>
</protein>
<dbReference type="EMBL" id="CADCTR010000480">
    <property type="protein sequence ID" value="CAA9243214.1"/>
    <property type="molecule type" value="Genomic_DNA"/>
</dbReference>
<organism evidence="2">
    <name type="scientific">uncultured Chloroflexia bacterium</name>
    <dbReference type="NCBI Taxonomy" id="1672391"/>
    <lineage>
        <taxon>Bacteria</taxon>
        <taxon>Bacillati</taxon>
        <taxon>Chloroflexota</taxon>
        <taxon>Chloroflexia</taxon>
        <taxon>environmental samples</taxon>
    </lineage>
</organism>
<accession>A0A6J4I7F0</accession>
<gene>
    <name evidence="2" type="ORF">AVDCRST_MAG93-1421</name>
</gene>
<feature type="region of interest" description="Disordered" evidence="1">
    <location>
        <begin position="1"/>
        <end position="23"/>
    </location>
</feature>
<feature type="region of interest" description="Disordered" evidence="1">
    <location>
        <begin position="30"/>
        <end position="49"/>
    </location>
</feature>